<organism evidence="6 7">
    <name type="scientific">Nitratireductor mangrovi</name>
    <dbReference type="NCBI Taxonomy" id="2599600"/>
    <lineage>
        <taxon>Bacteria</taxon>
        <taxon>Pseudomonadati</taxon>
        <taxon>Pseudomonadota</taxon>
        <taxon>Alphaproteobacteria</taxon>
        <taxon>Hyphomicrobiales</taxon>
        <taxon>Phyllobacteriaceae</taxon>
        <taxon>Nitratireductor</taxon>
    </lineage>
</organism>
<dbReference type="InterPro" id="IPR036390">
    <property type="entry name" value="WH_DNA-bd_sf"/>
</dbReference>
<dbReference type="OrthoDB" id="9790046at2"/>
<keyword evidence="7" id="KW-1185">Reference proteome</keyword>
<evidence type="ECO:0000313" key="7">
    <source>
        <dbReference type="Proteomes" id="UP000321389"/>
    </source>
</evidence>
<keyword evidence="1" id="KW-0805">Transcription regulation</keyword>
<protein>
    <submittedName>
        <fullName evidence="6">IclR family transcriptional regulator</fullName>
    </submittedName>
</protein>
<evidence type="ECO:0000256" key="1">
    <source>
        <dbReference type="ARBA" id="ARBA00023015"/>
    </source>
</evidence>
<evidence type="ECO:0000256" key="3">
    <source>
        <dbReference type="ARBA" id="ARBA00023163"/>
    </source>
</evidence>
<dbReference type="Gene3D" id="1.10.10.10">
    <property type="entry name" value="Winged helix-like DNA-binding domain superfamily/Winged helix DNA-binding domain"/>
    <property type="match status" value="1"/>
</dbReference>
<dbReference type="GO" id="GO:0045892">
    <property type="term" value="P:negative regulation of DNA-templated transcription"/>
    <property type="evidence" value="ECO:0007669"/>
    <property type="project" value="TreeGrafter"/>
</dbReference>
<keyword evidence="2" id="KW-0238">DNA-binding</keyword>
<dbReference type="InterPro" id="IPR005471">
    <property type="entry name" value="Tscrpt_reg_IclR_N"/>
</dbReference>
<gene>
    <name evidence="6" type="ORF">FQ775_01525</name>
</gene>
<dbReference type="GO" id="GO:0003677">
    <property type="term" value="F:DNA binding"/>
    <property type="evidence" value="ECO:0007669"/>
    <property type="project" value="UniProtKB-KW"/>
</dbReference>
<feature type="domain" description="IclR-ED" evidence="5">
    <location>
        <begin position="68"/>
        <end position="238"/>
    </location>
</feature>
<dbReference type="SMART" id="SM00346">
    <property type="entry name" value="HTH_ICLR"/>
    <property type="match status" value="1"/>
</dbReference>
<dbReference type="InterPro" id="IPR029016">
    <property type="entry name" value="GAF-like_dom_sf"/>
</dbReference>
<reference evidence="6" key="1">
    <citation type="submission" date="2020-04" db="EMBL/GenBank/DDBJ databases">
        <title>Nitratireductor sp. nov. isolated from mangrove soil.</title>
        <authorList>
            <person name="Ye Y."/>
        </authorList>
    </citation>
    <scope>NUCLEOTIDE SEQUENCE</scope>
    <source>
        <strain evidence="6">SY7</strain>
    </source>
</reference>
<dbReference type="SUPFAM" id="SSF55781">
    <property type="entry name" value="GAF domain-like"/>
    <property type="match status" value="1"/>
</dbReference>
<dbReference type="InterPro" id="IPR050707">
    <property type="entry name" value="HTH_MetabolicPath_Reg"/>
</dbReference>
<sequence length="238" mass="25665">MAVKVLSSVVKTLSLLEVIAEHDDPIRLADLSHKLGEGRGTIYQRLMTLVEVGWLEQPEPGTYRLSLQLATIGQAALEQASFGERTTAVLRELALDTEETASLAVLSGIQAQIIKRVESHVVVRAEVRVGTLLSLSDSSSGRVLTAFADADYRGLLKQKGARLASEKLLKEVRDRGYAVSSGKDVAGVRSVAVPLFDKKGNCAAALSVVTPEARFDSDRLIAPLLQASRKLKNATVLY</sequence>
<proteinExistence type="predicted"/>
<keyword evidence="3" id="KW-0804">Transcription</keyword>
<evidence type="ECO:0000313" key="6">
    <source>
        <dbReference type="EMBL" id="QDY99154.1"/>
    </source>
</evidence>
<dbReference type="PANTHER" id="PTHR30136:SF8">
    <property type="entry name" value="TRANSCRIPTIONAL REGULATORY PROTEIN"/>
    <property type="match status" value="1"/>
</dbReference>
<dbReference type="PANTHER" id="PTHR30136">
    <property type="entry name" value="HELIX-TURN-HELIX TRANSCRIPTIONAL REGULATOR, ICLR FAMILY"/>
    <property type="match status" value="1"/>
</dbReference>
<evidence type="ECO:0000259" key="4">
    <source>
        <dbReference type="PROSITE" id="PS51077"/>
    </source>
</evidence>
<dbReference type="InterPro" id="IPR014757">
    <property type="entry name" value="Tscrpt_reg_IclR_C"/>
</dbReference>
<dbReference type="SUPFAM" id="SSF46785">
    <property type="entry name" value="Winged helix' DNA-binding domain"/>
    <property type="match status" value="1"/>
</dbReference>
<dbReference type="AlphaFoldDB" id="A0A5B8KU74"/>
<dbReference type="Pfam" id="PF09339">
    <property type="entry name" value="HTH_IclR"/>
    <property type="match status" value="1"/>
</dbReference>
<evidence type="ECO:0000256" key="2">
    <source>
        <dbReference type="ARBA" id="ARBA00023125"/>
    </source>
</evidence>
<dbReference type="PROSITE" id="PS51078">
    <property type="entry name" value="ICLR_ED"/>
    <property type="match status" value="1"/>
</dbReference>
<dbReference type="Pfam" id="PF01614">
    <property type="entry name" value="IclR_C"/>
    <property type="match status" value="1"/>
</dbReference>
<dbReference type="GO" id="GO:0003700">
    <property type="term" value="F:DNA-binding transcription factor activity"/>
    <property type="evidence" value="ECO:0007669"/>
    <property type="project" value="TreeGrafter"/>
</dbReference>
<dbReference type="EMBL" id="CP042301">
    <property type="protein sequence ID" value="QDY99154.1"/>
    <property type="molecule type" value="Genomic_DNA"/>
</dbReference>
<dbReference type="Gene3D" id="3.30.450.40">
    <property type="match status" value="1"/>
</dbReference>
<accession>A0A5B8KU74</accession>
<evidence type="ECO:0000259" key="5">
    <source>
        <dbReference type="PROSITE" id="PS51078"/>
    </source>
</evidence>
<dbReference type="Proteomes" id="UP000321389">
    <property type="component" value="Chromosome"/>
</dbReference>
<name>A0A5B8KU74_9HYPH</name>
<dbReference type="RefSeq" id="WP_146297804.1">
    <property type="nucleotide sequence ID" value="NZ_CP042301.2"/>
</dbReference>
<dbReference type="PROSITE" id="PS51077">
    <property type="entry name" value="HTH_ICLR"/>
    <property type="match status" value="1"/>
</dbReference>
<feature type="domain" description="HTH iclR-type" evidence="4">
    <location>
        <begin position="6"/>
        <end position="67"/>
    </location>
</feature>
<dbReference type="InterPro" id="IPR036388">
    <property type="entry name" value="WH-like_DNA-bd_sf"/>
</dbReference>
<dbReference type="KEGG" id="niy:FQ775_01525"/>